<feature type="region of interest" description="Disordered" evidence="7">
    <location>
        <begin position="39"/>
        <end position="64"/>
    </location>
</feature>
<evidence type="ECO:0000256" key="8">
    <source>
        <dbReference type="SAM" id="Phobius"/>
    </source>
</evidence>
<feature type="transmembrane region" description="Helical" evidence="8">
    <location>
        <begin position="678"/>
        <end position="701"/>
    </location>
</feature>
<keyword evidence="4 8" id="KW-0812">Transmembrane</keyword>
<keyword evidence="11" id="KW-1185">Reference proteome</keyword>
<keyword evidence="5 8" id="KW-1133">Transmembrane helix</keyword>
<protein>
    <submittedName>
        <fullName evidence="10">GAF domain-containing protein</fullName>
    </submittedName>
</protein>
<comment type="caution">
    <text evidence="10">The sequence shown here is derived from an EMBL/GenBank/DDBJ whole genome shotgun (WGS) entry which is preliminary data.</text>
</comment>
<gene>
    <name evidence="10" type="ORF">GE300_06020</name>
</gene>
<dbReference type="AlphaFoldDB" id="A0A6L5YYA0"/>
<evidence type="ECO:0000259" key="9">
    <source>
        <dbReference type="SMART" id="SM00065"/>
    </source>
</evidence>
<feature type="transmembrane region" description="Helical" evidence="8">
    <location>
        <begin position="441"/>
        <end position="457"/>
    </location>
</feature>
<evidence type="ECO:0000256" key="1">
    <source>
        <dbReference type="ARBA" id="ARBA00004141"/>
    </source>
</evidence>
<comment type="similarity">
    <text evidence="2">Belongs to the nucleobase:cation symporter-2 (NCS2) (TC 2.A.40) family.</text>
</comment>
<feature type="transmembrane region" description="Helical" evidence="8">
    <location>
        <begin position="376"/>
        <end position="395"/>
    </location>
</feature>
<dbReference type="SUPFAM" id="SSF55781">
    <property type="entry name" value="GAF domain-like"/>
    <property type="match status" value="1"/>
</dbReference>
<dbReference type="PANTHER" id="PTHR42810">
    <property type="entry name" value="PURINE PERMEASE C1399.01C-RELATED"/>
    <property type="match status" value="1"/>
</dbReference>
<evidence type="ECO:0000256" key="4">
    <source>
        <dbReference type="ARBA" id="ARBA00022692"/>
    </source>
</evidence>
<feature type="transmembrane region" description="Helical" evidence="8">
    <location>
        <begin position="291"/>
        <end position="313"/>
    </location>
</feature>
<dbReference type="GO" id="GO:0005886">
    <property type="term" value="C:plasma membrane"/>
    <property type="evidence" value="ECO:0007669"/>
    <property type="project" value="TreeGrafter"/>
</dbReference>
<dbReference type="PANTHER" id="PTHR42810:SF2">
    <property type="entry name" value="PURINE PERMEASE C1399.01C-RELATED"/>
    <property type="match status" value="1"/>
</dbReference>
<feature type="transmembrane region" description="Helical" evidence="8">
    <location>
        <begin position="464"/>
        <end position="484"/>
    </location>
</feature>
<dbReference type="GO" id="GO:0042907">
    <property type="term" value="F:xanthine transmembrane transporter activity"/>
    <property type="evidence" value="ECO:0007669"/>
    <property type="project" value="TreeGrafter"/>
</dbReference>
<feature type="transmembrane region" description="Helical" evidence="8">
    <location>
        <begin position="617"/>
        <end position="641"/>
    </location>
</feature>
<organism evidence="10 11">
    <name type="scientific">Halovulum marinum</name>
    <dbReference type="NCBI Taxonomy" id="2662447"/>
    <lineage>
        <taxon>Bacteria</taxon>
        <taxon>Pseudomonadati</taxon>
        <taxon>Pseudomonadota</taxon>
        <taxon>Alphaproteobacteria</taxon>
        <taxon>Rhodobacterales</taxon>
        <taxon>Paracoccaceae</taxon>
        <taxon>Halovulum</taxon>
    </lineage>
</organism>
<evidence type="ECO:0000256" key="3">
    <source>
        <dbReference type="ARBA" id="ARBA00022448"/>
    </source>
</evidence>
<feature type="transmembrane region" description="Helical" evidence="8">
    <location>
        <begin position="594"/>
        <end position="611"/>
    </location>
</feature>
<feature type="transmembrane region" description="Helical" evidence="8">
    <location>
        <begin position="653"/>
        <end position="672"/>
    </location>
</feature>
<evidence type="ECO:0000256" key="5">
    <source>
        <dbReference type="ARBA" id="ARBA00022989"/>
    </source>
</evidence>
<dbReference type="EMBL" id="WIND01000003">
    <property type="protein sequence ID" value="MSU89178.1"/>
    <property type="molecule type" value="Genomic_DNA"/>
</dbReference>
<accession>A0A6L5YYA0</accession>
<dbReference type="Pfam" id="PF13185">
    <property type="entry name" value="GAF_2"/>
    <property type="match status" value="1"/>
</dbReference>
<name>A0A6L5YYA0_9RHOB</name>
<evidence type="ECO:0000256" key="6">
    <source>
        <dbReference type="ARBA" id="ARBA00023136"/>
    </source>
</evidence>
<dbReference type="Proteomes" id="UP000474957">
    <property type="component" value="Unassembled WGS sequence"/>
</dbReference>
<sequence>MLDKAHPDSAGGGRVDRSLRRLLKKPEVARNVLPLLEDPRRPRAVTDNAGQVLAGDPAAKSGPSTRISLGDDTLGFAWGDGSDDIARTFGALAAQDREIRALGRESLEKYREITMLYSLAEKIIGAPDPTRIANIVCEEALRFLRCDSAALLMLNPATNRLEIIANRGKSFHDRATRDVGDDVIGRILGTGMGEIVNELGAAAPLEATNALTSVVVAPLRTNEKTFGALVAGSEVQRHFNASDLQVLNAVAAHAAAAIEVDRLNRDLAETERKPPDLIYGVNEVPPLGTSLLLAAQHAFVAMLSLSYPVLIVLEAGGDRMTAASVVSMTLIGMGIGTLLQARIGPPLGSGLFAPHVPSSIYAIPAIQAMRLGGTGLLAGMIMTSGVFSLVFSRVLRRFRWLFPPELSGVIVLMVGLSLAQLAAPMFVGLSPGDAVSTRGEIAVALLTLGTIMVFTVAPVGRARLYAPAIGFVLGYGASAWLGLFDDQSFGMLGDLPLFGLHVTAWTLPRFDVALLLPFLVAALATNIKDAGFVISVQKTNDANWTRPDTRSLSAGIVATGLGNMAGGAIGGVATTVSASNVSLASATGATSRHLGLYVALMFFVMAMLPKFNAMMALVPIPVLGAGLVYFASHLISSGFSLIASRMLDARRNLVVGIPLLAGVGLIARPDLVAGAPDWVAIVASSPLALATLIALALNILLNAGVSNHASTGLRFDETLAEYVNRFVSRQGASWGARGEVVRRAAPAITDWCEELRQTLGSDSAALDLQFDDFRLTATIRDLDEHGGRAAAENETLGAIDRAARNISRRYGCGVKLNTVREIVFDFEH</sequence>
<proteinExistence type="inferred from homology"/>
<dbReference type="SMART" id="SM00065">
    <property type="entry name" value="GAF"/>
    <property type="match status" value="1"/>
</dbReference>
<comment type="subcellular location">
    <subcellularLocation>
        <location evidence="1">Membrane</location>
        <topology evidence="1">Multi-pass membrane protein</topology>
    </subcellularLocation>
</comment>
<feature type="transmembrane region" description="Helical" evidence="8">
    <location>
        <begin position="325"/>
        <end position="343"/>
    </location>
</feature>
<dbReference type="Pfam" id="PF00860">
    <property type="entry name" value="Xan_ur_permease"/>
    <property type="match status" value="1"/>
</dbReference>
<dbReference type="Gene3D" id="3.30.450.40">
    <property type="match status" value="1"/>
</dbReference>
<evidence type="ECO:0000313" key="11">
    <source>
        <dbReference type="Proteomes" id="UP000474957"/>
    </source>
</evidence>
<reference evidence="10 11" key="1">
    <citation type="submission" date="2019-10" db="EMBL/GenBank/DDBJ databases">
        <title>Cognatihalovulum marinum gen. nov. sp. nov., a new member of the family Rhodobacteraceae isolated from deep seawater of the Northwest Indian Ocean.</title>
        <authorList>
            <person name="Ruan C."/>
            <person name="Wang J."/>
            <person name="Zheng X."/>
            <person name="Song L."/>
            <person name="Zhu Y."/>
            <person name="Huang Y."/>
            <person name="Lu Z."/>
            <person name="Du W."/>
            <person name="Huang L."/>
            <person name="Dai X."/>
        </authorList>
    </citation>
    <scope>NUCLEOTIDE SEQUENCE [LARGE SCALE GENOMIC DNA]</scope>
    <source>
        <strain evidence="10 11">2CG4</strain>
    </source>
</reference>
<dbReference type="NCBIfam" id="NF037981">
    <property type="entry name" value="NCS2_1"/>
    <property type="match status" value="1"/>
</dbReference>
<evidence type="ECO:0000256" key="7">
    <source>
        <dbReference type="SAM" id="MobiDB-lite"/>
    </source>
</evidence>
<dbReference type="InterPro" id="IPR006043">
    <property type="entry name" value="NCS2"/>
</dbReference>
<feature type="domain" description="GAF" evidence="9">
    <location>
        <begin position="128"/>
        <end position="268"/>
    </location>
</feature>
<keyword evidence="3" id="KW-0813">Transport</keyword>
<evidence type="ECO:0000313" key="10">
    <source>
        <dbReference type="EMBL" id="MSU89178.1"/>
    </source>
</evidence>
<keyword evidence="6 8" id="KW-0472">Membrane</keyword>
<dbReference type="InterPro" id="IPR029016">
    <property type="entry name" value="GAF-like_dom_sf"/>
</dbReference>
<dbReference type="InterPro" id="IPR003018">
    <property type="entry name" value="GAF"/>
</dbReference>
<evidence type="ECO:0000256" key="2">
    <source>
        <dbReference type="ARBA" id="ARBA00008821"/>
    </source>
</evidence>
<dbReference type="RefSeq" id="WP_154445666.1">
    <property type="nucleotide sequence ID" value="NZ_WIND01000003.1"/>
</dbReference>
<feature type="transmembrane region" description="Helical" evidence="8">
    <location>
        <begin position="407"/>
        <end position="429"/>
    </location>
</feature>